<keyword evidence="3" id="KW-1185">Reference proteome</keyword>
<feature type="transmembrane region" description="Helical" evidence="1">
    <location>
        <begin position="60"/>
        <end position="82"/>
    </location>
</feature>
<keyword evidence="1" id="KW-0812">Transmembrane</keyword>
<gene>
    <name evidence="2" type="ORF">DJ013_15485</name>
</gene>
<keyword evidence="1" id="KW-0472">Membrane</keyword>
<evidence type="ECO:0000313" key="2">
    <source>
        <dbReference type="EMBL" id="AWV99488.1"/>
    </source>
</evidence>
<feature type="transmembrane region" description="Helical" evidence="1">
    <location>
        <begin position="195"/>
        <end position="215"/>
    </location>
</feature>
<feature type="transmembrane region" description="Helical" evidence="1">
    <location>
        <begin position="103"/>
        <end position="121"/>
    </location>
</feature>
<feature type="transmembrane region" description="Helical" evidence="1">
    <location>
        <begin position="16"/>
        <end position="40"/>
    </location>
</feature>
<dbReference type="Proteomes" id="UP000249873">
    <property type="component" value="Chromosome"/>
</dbReference>
<dbReference type="InterPro" id="IPR034804">
    <property type="entry name" value="SQR/QFR_C/D"/>
</dbReference>
<dbReference type="RefSeq" id="WP_111372856.1">
    <property type="nucleotide sequence ID" value="NZ_CP029480.1"/>
</dbReference>
<reference evidence="2 3" key="1">
    <citation type="submission" date="2018-05" db="EMBL/GenBank/DDBJ databases">
        <title>Complete genome sequence of Arcticibacterium luteifluviistationis SM1504T, a cytophagaceae bacterium isolated from Arctic surface seawater.</title>
        <authorList>
            <person name="Li Y."/>
            <person name="Qin Q.-L."/>
        </authorList>
    </citation>
    <scope>NUCLEOTIDE SEQUENCE [LARGE SCALE GENOMIC DNA]</scope>
    <source>
        <strain evidence="2 3">SM1504</strain>
    </source>
</reference>
<name>A0A2Z4GES4_9BACT</name>
<accession>A0A2Z4GES4</accession>
<dbReference type="SUPFAM" id="SSF81343">
    <property type="entry name" value="Fumarate reductase respiratory complex transmembrane subunits"/>
    <property type="match status" value="1"/>
</dbReference>
<keyword evidence="1" id="KW-1133">Transmembrane helix</keyword>
<feature type="transmembrane region" description="Helical" evidence="1">
    <location>
        <begin position="236"/>
        <end position="258"/>
    </location>
</feature>
<dbReference type="NCBIfam" id="TIGR02046">
    <property type="entry name" value="sdhC_b558_fam"/>
    <property type="match status" value="1"/>
</dbReference>
<dbReference type="GO" id="GO:0016020">
    <property type="term" value="C:membrane"/>
    <property type="evidence" value="ECO:0007669"/>
    <property type="project" value="InterPro"/>
</dbReference>
<dbReference type="CDD" id="cd03498">
    <property type="entry name" value="SQR_TypeB_2_TM"/>
    <property type="match status" value="1"/>
</dbReference>
<evidence type="ECO:0000256" key="1">
    <source>
        <dbReference type="SAM" id="Phobius"/>
    </source>
</evidence>
<dbReference type="AlphaFoldDB" id="A0A2Z4GES4"/>
<protein>
    <submittedName>
        <fullName evidence="2">Succinate dehydrogenase</fullName>
    </submittedName>
</protein>
<proteinExistence type="predicted"/>
<dbReference type="InterPro" id="IPR011138">
    <property type="entry name" value="Cytochrome_b-558"/>
</dbReference>
<organism evidence="2 3">
    <name type="scientific">Arcticibacterium luteifluviistationis</name>
    <dbReference type="NCBI Taxonomy" id="1784714"/>
    <lineage>
        <taxon>Bacteria</taxon>
        <taxon>Pseudomonadati</taxon>
        <taxon>Bacteroidota</taxon>
        <taxon>Cytophagia</taxon>
        <taxon>Cytophagales</taxon>
        <taxon>Leadbetterellaceae</taxon>
        <taxon>Arcticibacterium</taxon>
    </lineage>
</organism>
<dbReference type="OrthoDB" id="9802842at2"/>
<dbReference type="EMBL" id="CP029480">
    <property type="protein sequence ID" value="AWV99488.1"/>
    <property type="molecule type" value="Genomic_DNA"/>
</dbReference>
<evidence type="ECO:0000313" key="3">
    <source>
        <dbReference type="Proteomes" id="UP000249873"/>
    </source>
</evidence>
<sequence>MSWLTKTLNSSIGKKVLMALTGLFLCTFLIIHLIGNLQLFKDDGGYAFNTYTVFMTTNPLIKTVSYLLYTSILFHAFWGIYLEFQNRKARPTSYAMSKNQGSFASKKMAILGTIVLVYLAVHMGDFWYEYKFGHLPYVSYTENLTSGEMSSIESLSSDYTQEVKILETFNEAEGSKTTVVKDLYAEAEESFSNPLLVLFYVLSMAALGFHLLHGFQSGFQTLGLNHPKYTPLVKKLGTWIFAILIPLAFAAIPVYFLIK</sequence>
<dbReference type="Gene3D" id="1.20.1300.10">
    <property type="entry name" value="Fumarate reductase/succinate dehydrogenase, transmembrane subunit"/>
    <property type="match status" value="1"/>
</dbReference>
<dbReference type="KEGG" id="als:DJ013_15485"/>